<dbReference type="RefSeq" id="XP_053018548.1">
    <property type="nucleotide sequence ID" value="XM_053167319.1"/>
</dbReference>
<protein>
    <recommendedName>
        <fullName evidence="6">Origin recognition complex subunit 4 C-terminal domain-containing protein</fullName>
    </recommendedName>
</protein>
<comment type="subcellular location">
    <subcellularLocation>
        <location evidence="1">Nucleus</location>
    </subcellularLocation>
</comment>
<reference evidence="7" key="1">
    <citation type="submission" date="2022-10" db="EMBL/GenBank/DDBJ databases">
        <title>Puccinia triticina Genome sequencing and assembly.</title>
        <authorList>
            <person name="Li C."/>
        </authorList>
    </citation>
    <scope>NUCLEOTIDE SEQUENCE</scope>
    <source>
        <strain evidence="7">Pt15</strain>
    </source>
</reference>
<accession>A0ABY7CF39</accession>
<evidence type="ECO:0000256" key="3">
    <source>
        <dbReference type="ARBA" id="ARBA00023125"/>
    </source>
</evidence>
<feature type="domain" description="Origin recognition complex subunit 4 C-terminal" evidence="6">
    <location>
        <begin position="85"/>
        <end position="300"/>
    </location>
</feature>
<sequence>MARRPDNPATPASPQKTLAKNPASKTTTLPAKTVVDKHGFASSVVMPYLHDLLQHLSGTPCLVGLEDLEMRFFLELPDRHDPHPSSTSSPAKNLAQKQNTFVQKWNEVLGSFVDHAYTRDWLKSKFMLINDGMSFSCVLLVQGAANGMVSMIAYQVRRTGQLKFPALNQSALFPTRTSRSKPEGAKPIIMRSRTVASTTLWADALSLAESSVLIAWEHLSSTHHNGIFNLEMAWDLYRQHLKRLSFALDSDPLGNDNRTNDQLRPAVVRSQVYGRDAFELAWERLHRLELILPVGILNSRAAAL</sequence>
<evidence type="ECO:0000256" key="4">
    <source>
        <dbReference type="ARBA" id="ARBA00023242"/>
    </source>
</evidence>
<dbReference type="PANTHER" id="PTHR12087">
    <property type="entry name" value="ORIGIN RECOGNITION COMPLEX SUBUNIT 4"/>
    <property type="match status" value="1"/>
</dbReference>
<dbReference type="InterPro" id="IPR016527">
    <property type="entry name" value="ORC4"/>
</dbReference>
<dbReference type="EMBL" id="CP110423">
    <property type="protein sequence ID" value="WAQ82993.1"/>
    <property type="molecule type" value="Genomic_DNA"/>
</dbReference>
<evidence type="ECO:0000256" key="1">
    <source>
        <dbReference type="ARBA" id="ARBA00004123"/>
    </source>
</evidence>
<dbReference type="Proteomes" id="UP001164743">
    <property type="component" value="Chromosome 3A"/>
</dbReference>
<name>A0ABY7CF39_9BASI</name>
<keyword evidence="8" id="KW-1185">Reference proteome</keyword>
<evidence type="ECO:0000256" key="2">
    <source>
        <dbReference type="ARBA" id="ARBA00022705"/>
    </source>
</evidence>
<feature type="compositionally biased region" description="Polar residues" evidence="5">
    <location>
        <begin position="10"/>
        <end position="28"/>
    </location>
</feature>
<evidence type="ECO:0000259" key="6">
    <source>
        <dbReference type="Pfam" id="PF14629"/>
    </source>
</evidence>
<keyword evidence="2" id="KW-0235">DNA replication</keyword>
<keyword evidence="4" id="KW-0539">Nucleus</keyword>
<proteinExistence type="predicted"/>
<dbReference type="GeneID" id="77808214"/>
<dbReference type="PANTHER" id="PTHR12087:SF0">
    <property type="entry name" value="ORIGIN RECOGNITION COMPLEX SUBUNIT 4"/>
    <property type="match status" value="1"/>
</dbReference>
<feature type="region of interest" description="Disordered" evidence="5">
    <location>
        <begin position="1"/>
        <end position="28"/>
    </location>
</feature>
<gene>
    <name evidence="7" type="ORF">PtA15_3A359</name>
</gene>
<dbReference type="Pfam" id="PF14629">
    <property type="entry name" value="ORC4_C"/>
    <property type="match status" value="1"/>
</dbReference>
<evidence type="ECO:0000313" key="8">
    <source>
        <dbReference type="Proteomes" id="UP001164743"/>
    </source>
</evidence>
<evidence type="ECO:0000313" key="7">
    <source>
        <dbReference type="EMBL" id="WAQ82993.1"/>
    </source>
</evidence>
<dbReference type="InterPro" id="IPR032705">
    <property type="entry name" value="ORC4_C"/>
</dbReference>
<keyword evidence="3" id="KW-0238">DNA-binding</keyword>
<evidence type="ECO:0000256" key="5">
    <source>
        <dbReference type="SAM" id="MobiDB-lite"/>
    </source>
</evidence>
<organism evidence="7 8">
    <name type="scientific">Puccinia triticina</name>
    <dbReference type="NCBI Taxonomy" id="208348"/>
    <lineage>
        <taxon>Eukaryota</taxon>
        <taxon>Fungi</taxon>
        <taxon>Dikarya</taxon>
        <taxon>Basidiomycota</taxon>
        <taxon>Pucciniomycotina</taxon>
        <taxon>Pucciniomycetes</taxon>
        <taxon>Pucciniales</taxon>
        <taxon>Pucciniaceae</taxon>
        <taxon>Puccinia</taxon>
    </lineage>
</organism>